<evidence type="ECO:0000256" key="5">
    <source>
        <dbReference type="ARBA" id="ARBA00023049"/>
    </source>
</evidence>
<proteinExistence type="inferred from homology"/>
<dbReference type="InterPro" id="IPR001567">
    <property type="entry name" value="Pept_M3A_M3B_dom"/>
</dbReference>
<keyword evidence="5 6" id="KW-0482">Metalloprotease</keyword>
<keyword evidence="2 6" id="KW-0479">Metal-binding</keyword>
<dbReference type="PANTHER" id="PTHR43660:SF1">
    <property type="entry name" value="DIPEPTIDYL CARBOXYPEPTIDASE"/>
    <property type="match status" value="1"/>
</dbReference>
<evidence type="ECO:0000259" key="7">
    <source>
        <dbReference type="Pfam" id="PF01432"/>
    </source>
</evidence>
<protein>
    <submittedName>
        <fullName evidence="8">M3 family metallopeptidase</fullName>
    </submittedName>
</protein>
<evidence type="ECO:0000313" key="9">
    <source>
        <dbReference type="Proteomes" id="UP001204772"/>
    </source>
</evidence>
<accession>A0ABT1FIL8</accession>
<dbReference type="Pfam" id="PF01432">
    <property type="entry name" value="Peptidase_M3"/>
    <property type="match status" value="1"/>
</dbReference>
<dbReference type="Gene3D" id="1.10.1370.40">
    <property type="match status" value="1"/>
</dbReference>
<dbReference type="InterPro" id="IPR045090">
    <property type="entry name" value="Pept_M3A_M3B"/>
</dbReference>
<dbReference type="EMBL" id="JAMZEL010000001">
    <property type="protein sequence ID" value="MCP1381606.1"/>
    <property type="molecule type" value="Genomic_DNA"/>
</dbReference>
<evidence type="ECO:0000256" key="2">
    <source>
        <dbReference type="ARBA" id="ARBA00022723"/>
    </source>
</evidence>
<sequence>MKLLILPLDADAYEYVREKGIFNPEAARKFRDLLQKGASVPPIELYRQFRGRDPKPQAMLRRAGLIP</sequence>
<dbReference type="Proteomes" id="UP001204772">
    <property type="component" value="Unassembled WGS sequence"/>
</dbReference>
<comment type="cofactor">
    <cofactor evidence="6">
        <name>Zn(2+)</name>
        <dbReference type="ChEBI" id="CHEBI:29105"/>
    </cofactor>
    <text evidence="6">Binds 1 zinc ion.</text>
</comment>
<evidence type="ECO:0000313" key="8">
    <source>
        <dbReference type="EMBL" id="MCP1381606.1"/>
    </source>
</evidence>
<feature type="domain" description="Peptidase M3A/M3B catalytic" evidence="7">
    <location>
        <begin position="9"/>
        <end position="64"/>
    </location>
</feature>
<evidence type="ECO:0000256" key="3">
    <source>
        <dbReference type="ARBA" id="ARBA00022801"/>
    </source>
</evidence>
<dbReference type="RefSeq" id="WP_253525327.1">
    <property type="nucleotide sequence ID" value="NZ_JAMZEL010000001.1"/>
</dbReference>
<evidence type="ECO:0000256" key="4">
    <source>
        <dbReference type="ARBA" id="ARBA00022833"/>
    </source>
</evidence>
<dbReference type="SUPFAM" id="SSF55486">
    <property type="entry name" value="Metalloproteases ('zincins'), catalytic domain"/>
    <property type="match status" value="1"/>
</dbReference>
<keyword evidence="9" id="KW-1185">Reference proteome</keyword>
<organism evidence="8 9">
    <name type="scientific">Runella salmonicolor</name>
    <dbReference type="NCBI Taxonomy" id="2950278"/>
    <lineage>
        <taxon>Bacteria</taxon>
        <taxon>Pseudomonadati</taxon>
        <taxon>Bacteroidota</taxon>
        <taxon>Cytophagia</taxon>
        <taxon>Cytophagales</taxon>
        <taxon>Spirosomataceae</taxon>
        <taxon>Runella</taxon>
    </lineage>
</organism>
<name>A0ABT1FIL8_9BACT</name>
<keyword evidence="4 6" id="KW-0862">Zinc</keyword>
<gene>
    <name evidence="8" type="ORF">NCI00_04185</name>
</gene>
<keyword evidence="1 6" id="KW-0645">Protease</keyword>
<evidence type="ECO:0000256" key="6">
    <source>
        <dbReference type="RuleBase" id="RU003435"/>
    </source>
</evidence>
<comment type="similarity">
    <text evidence="6">Belongs to the peptidase M3 family.</text>
</comment>
<reference evidence="8 9" key="1">
    <citation type="submission" date="2022-06" db="EMBL/GenBank/DDBJ databases">
        <title>Runella sp. S5 genome sequencing.</title>
        <authorList>
            <person name="Park S."/>
        </authorList>
    </citation>
    <scope>NUCLEOTIDE SEQUENCE [LARGE SCALE GENOMIC DNA]</scope>
    <source>
        <strain evidence="8 9">S5</strain>
    </source>
</reference>
<dbReference type="PANTHER" id="PTHR43660">
    <property type="entry name" value="DIPEPTIDYL CARBOXYPEPTIDASE"/>
    <property type="match status" value="1"/>
</dbReference>
<keyword evidence="3 6" id="KW-0378">Hydrolase</keyword>
<comment type="caution">
    <text evidence="8">The sequence shown here is derived from an EMBL/GenBank/DDBJ whole genome shotgun (WGS) entry which is preliminary data.</text>
</comment>
<evidence type="ECO:0000256" key="1">
    <source>
        <dbReference type="ARBA" id="ARBA00022670"/>
    </source>
</evidence>